<evidence type="ECO:0000313" key="2">
    <source>
        <dbReference type="EMBL" id="CAB0040206.1"/>
    </source>
</evidence>
<name>A0A6H5ITB0_9HYME</name>
<dbReference type="OrthoDB" id="7610447at2759"/>
<protein>
    <recommendedName>
        <fullName evidence="4">Peptidase S1 domain-containing protein</fullName>
    </recommendedName>
</protein>
<evidence type="ECO:0008006" key="4">
    <source>
        <dbReference type="Google" id="ProtNLM"/>
    </source>
</evidence>
<evidence type="ECO:0000313" key="3">
    <source>
        <dbReference type="Proteomes" id="UP000479190"/>
    </source>
</evidence>
<feature type="signal peptide" evidence="1">
    <location>
        <begin position="1"/>
        <end position="21"/>
    </location>
</feature>
<organism evidence="2 3">
    <name type="scientific">Trichogramma brassicae</name>
    <dbReference type="NCBI Taxonomy" id="86971"/>
    <lineage>
        <taxon>Eukaryota</taxon>
        <taxon>Metazoa</taxon>
        <taxon>Ecdysozoa</taxon>
        <taxon>Arthropoda</taxon>
        <taxon>Hexapoda</taxon>
        <taxon>Insecta</taxon>
        <taxon>Pterygota</taxon>
        <taxon>Neoptera</taxon>
        <taxon>Endopterygota</taxon>
        <taxon>Hymenoptera</taxon>
        <taxon>Apocrita</taxon>
        <taxon>Proctotrupomorpha</taxon>
        <taxon>Chalcidoidea</taxon>
        <taxon>Trichogrammatidae</taxon>
        <taxon>Trichogramma</taxon>
    </lineage>
</organism>
<dbReference type="AlphaFoldDB" id="A0A6H5ITB0"/>
<sequence>MDNKLMPILLGIVILIRGGNCIFGYDCGTKLTNLTTVSLIDIGECEPKAEETKSINIEAQLLQINDYNIIHAKECRIKIKRTVHHCGMHSHTSAVLFGEIEYFKEITKDECEGIQLTGTFNGFGLSLMHLKRNSTTSKPVVLAGKLDKDSHWESGANYDDPYGTFTDVLVTGYVSIGIYDYDIKLNLENDKVFMQDGTPCNAKTRHCISGEGGNVFWDTLPEQICGANKYTVLYEGFITKTLCGTIFPSSTTSLGGILGWAGISLGNFSHSDGLVSHRAEPLHANGRKGHLEEFIILEGL</sequence>
<dbReference type="EMBL" id="CADCXV010001009">
    <property type="protein sequence ID" value="CAB0040206.1"/>
    <property type="molecule type" value="Genomic_DNA"/>
</dbReference>
<evidence type="ECO:0000256" key="1">
    <source>
        <dbReference type="SAM" id="SignalP"/>
    </source>
</evidence>
<dbReference type="Pfam" id="PF24664">
    <property type="entry name" value="Monjiviricetes_fusion"/>
    <property type="match status" value="1"/>
</dbReference>
<accession>A0A6H5ITB0</accession>
<feature type="non-terminal residue" evidence="2">
    <location>
        <position position="300"/>
    </location>
</feature>
<gene>
    <name evidence="2" type="ORF">TBRA_LOCUS11934</name>
</gene>
<proteinExistence type="predicted"/>
<reference evidence="2 3" key="1">
    <citation type="submission" date="2020-02" db="EMBL/GenBank/DDBJ databases">
        <authorList>
            <person name="Ferguson B K."/>
        </authorList>
    </citation>
    <scope>NUCLEOTIDE SEQUENCE [LARGE SCALE GENOMIC DNA]</scope>
</reference>
<feature type="chain" id="PRO_5026081930" description="Peptidase S1 domain-containing protein" evidence="1">
    <location>
        <begin position="22"/>
        <end position="300"/>
    </location>
</feature>
<keyword evidence="1" id="KW-0732">Signal</keyword>
<dbReference type="Proteomes" id="UP000479190">
    <property type="component" value="Unassembled WGS sequence"/>
</dbReference>
<keyword evidence="3" id="KW-1185">Reference proteome</keyword>